<sequence>MLNIIEGGGGVVDKVSSRFVARSPHMLLRKARSFNEADDYLYFTSISTATAGGSARRRD</sequence>
<dbReference type="AlphaFoldDB" id="A0A5B7FTG3"/>
<evidence type="ECO:0000313" key="2">
    <source>
        <dbReference type="Proteomes" id="UP000324222"/>
    </source>
</evidence>
<comment type="caution">
    <text evidence="1">The sequence shown here is derived from an EMBL/GenBank/DDBJ whole genome shotgun (WGS) entry which is preliminary data.</text>
</comment>
<dbReference type="Proteomes" id="UP000324222">
    <property type="component" value="Unassembled WGS sequence"/>
</dbReference>
<evidence type="ECO:0000313" key="1">
    <source>
        <dbReference type="EMBL" id="MPC48657.1"/>
    </source>
</evidence>
<keyword evidence="2" id="KW-1185">Reference proteome</keyword>
<gene>
    <name evidence="1" type="ORF">E2C01_042438</name>
</gene>
<reference evidence="1 2" key="1">
    <citation type="submission" date="2019-05" db="EMBL/GenBank/DDBJ databases">
        <title>Another draft genome of Portunus trituberculatus and its Hox gene families provides insights of decapod evolution.</title>
        <authorList>
            <person name="Jeong J.-H."/>
            <person name="Song I."/>
            <person name="Kim S."/>
            <person name="Choi T."/>
            <person name="Kim D."/>
            <person name="Ryu S."/>
            <person name="Kim W."/>
        </authorList>
    </citation>
    <scope>NUCLEOTIDE SEQUENCE [LARGE SCALE GENOMIC DNA]</scope>
    <source>
        <tissue evidence="1">Muscle</tissue>
    </source>
</reference>
<dbReference type="EMBL" id="VSRR010008398">
    <property type="protein sequence ID" value="MPC48657.1"/>
    <property type="molecule type" value="Genomic_DNA"/>
</dbReference>
<protein>
    <submittedName>
        <fullName evidence="1">Uncharacterized protein</fullName>
    </submittedName>
</protein>
<organism evidence="1 2">
    <name type="scientific">Portunus trituberculatus</name>
    <name type="common">Swimming crab</name>
    <name type="synonym">Neptunus trituberculatus</name>
    <dbReference type="NCBI Taxonomy" id="210409"/>
    <lineage>
        <taxon>Eukaryota</taxon>
        <taxon>Metazoa</taxon>
        <taxon>Ecdysozoa</taxon>
        <taxon>Arthropoda</taxon>
        <taxon>Crustacea</taxon>
        <taxon>Multicrustacea</taxon>
        <taxon>Malacostraca</taxon>
        <taxon>Eumalacostraca</taxon>
        <taxon>Eucarida</taxon>
        <taxon>Decapoda</taxon>
        <taxon>Pleocyemata</taxon>
        <taxon>Brachyura</taxon>
        <taxon>Eubrachyura</taxon>
        <taxon>Portunoidea</taxon>
        <taxon>Portunidae</taxon>
        <taxon>Portuninae</taxon>
        <taxon>Portunus</taxon>
    </lineage>
</organism>
<proteinExistence type="predicted"/>
<accession>A0A5B7FTG3</accession>
<name>A0A5B7FTG3_PORTR</name>